<accession>A0AA42DM04</accession>
<organism evidence="2 3">
    <name type="scientific">Holtiella tumoricola</name>
    <dbReference type="NCBI Taxonomy" id="3018743"/>
    <lineage>
        <taxon>Bacteria</taxon>
        <taxon>Bacillati</taxon>
        <taxon>Bacillota</taxon>
        <taxon>Clostridia</taxon>
        <taxon>Lachnospirales</taxon>
        <taxon>Cellulosilyticaceae</taxon>
        <taxon>Holtiella</taxon>
    </lineage>
</organism>
<name>A0AA42DM04_9FIRM</name>
<dbReference type="GO" id="GO:0032259">
    <property type="term" value="P:methylation"/>
    <property type="evidence" value="ECO:0007669"/>
    <property type="project" value="UniProtKB-KW"/>
</dbReference>
<evidence type="ECO:0000259" key="1">
    <source>
        <dbReference type="Pfam" id="PF13847"/>
    </source>
</evidence>
<gene>
    <name evidence="2" type="ORF">PBV87_06745</name>
</gene>
<dbReference type="GO" id="GO:0008168">
    <property type="term" value="F:methyltransferase activity"/>
    <property type="evidence" value="ECO:0007669"/>
    <property type="project" value="UniProtKB-KW"/>
</dbReference>
<reference evidence="2" key="1">
    <citation type="journal article" date="2023" name="Int. J. Syst. Evol. Microbiol.">
        <title>&lt;i&gt;Holtiella tumoricola&lt;/i&gt; gen. nov. sp. nov., isolated from a human clinical sample.</title>
        <authorList>
            <person name="Allen-Vercoe E."/>
            <person name="Daigneault M.C."/>
            <person name="Vancuren S.J."/>
            <person name="Cochrane K."/>
            <person name="O'Neal L.L."/>
            <person name="Sankaranarayanan K."/>
            <person name="Lawson P.A."/>
        </authorList>
    </citation>
    <scope>NUCLEOTIDE SEQUENCE</scope>
    <source>
        <strain evidence="2">CC70A</strain>
    </source>
</reference>
<protein>
    <submittedName>
        <fullName evidence="2">Methyltransferase domain-containing protein</fullName>
    </submittedName>
</protein>
<dbReference type="RefSeq" id="WP_271011607.1">
    <property type="nucleotide sequence ID" value="NZ_JAQIFT010000028.1"/>
</dbReference>
<sequence length="287" mass="33186">MGIIRLIYENISKKPKNKKAIAYIEKQESNSNISECYKPAFIQMMERHNEKVIEELEALIDVNMPAQILDVTGGRGQNLSILKKQYSDADYTLIERNEENIIYAKAILGEEVTYINRSSLQYLQVCLPDTFDIILCMWPNKATVLDALIEECTRVLKPQGKLLIITSLRDTLPEIANIYHKLFVKYNNKVNVVKLVNGLPTDIKKLNKKCEKMKLKTHVCKEIRHISGFASAKVLVSWILQSGVMTDYEAILSLRDKKVRDDMIAMLEEKQINWVTQRFIYGIWEKN</sequence>
<dbReference type="Gene3D" id="3.40.50.150">
    <property type="entry name" value="Vaccinia Virus protein VP39"/>
    <property type="match status" value="1"/>
</dbReference>
<dbReference type="Pfam" id="PF13847">
    <property type="entry name" value="Methyltransf_31"/>
    <property type="match status" value="1"/>
</dbReference>
<dbReference type="AlphaFoldDB" id="A0AA42DM04"/>
<keyword evidence="2" id="KW-0489">Methyltransferase</keyword>
<dbReference type="Proteomes" id="UP001169242">
    <property type="component" value="Unassembled WGS sequence"/>
</dbReference>
<comment type="caution">
    <text evidence="2">The sequence shown here is derived from an EMBL/GenBank/DDBJ whole genome shotgun (WGS) entry which is preliminary data.</text>
</comment>
<dbReference type="CDD" id="cd02440">
    <property type="entry name" value="AdoMet_MTases"/>
    <property type="match status" value="1"/>
</dbReference>
<keyword evidence="2" id="KW-0808">Transferase</keyword>
<proteinExistence type="predicted"/>
<dbReference type="SUPFAM" id="SSF53335">
    <property type="entry name" value="S-adenosyl-L-methionine-dependent methyltransferases"/>
    <property type="match status" value="1"/>
</dbReference>
<dbReference type="InterPro" id="IPR025714">
    <property type="entry name" value="Methyltranfer_dom"/>
</dbReference>
<dbReference type="InterPro" id="IPR029063">
    <property type="entry name" value="SAM-dependent_MTases_sf"/>
</dbReference>
<keyword evidence="3" id="KW-1185">Reference proteome</keyword>
<evidence type="ECO:0000313" key="3">
    <source>
        <dbReference type="Proteomes" id="UP001169242"/>
    </source>
</evidence>
<evidence type="ECO:0000313" key="2">
    <source>
        <dbReference type="EMBL" id="MDA3731186.1"/>
    </source>
</evidence>
<dbReference type="EMBL" id="JAQIFT010000028">
    <property type="protein sequence ID" value="MDA3731186.1"/>
    <property type="molecule type" value="Genomic_DNA"/>
</dbReference>
<feature type="domain" description="Methyltransferase" evidence="1">
    <location>
        <begin position="67"/>
        <end position="191"/>
    </location>
</feature>